<evidence type="ECO:0000313" key="7">
    <source>
        <dbReference type="EMBL" id="MCP9290461.1"/>
    </source>
</evidence>
<evidence type="ECO:0000313" key="8">
    <source>
        <dbReference type="Proteomes" id="UP001139125"/>
    </source>
</evidence>
<evidence type="ECO:0000256" key="4">
    <source>
        <dbReference type="ARBA" id="ARBA00022989"/>
    </source>
</evidence>
<dbReference type="EMBL" id="JANDBC010000001">
    <property type="protein sequence ID" value="MCP9290461.1"/>
    <property type="molecule type" value="Genomic_DNA"/>
</dbReference>
<dbReference type="PANTHER" id="PTHR13353:SF5">
    <property type="entry name" value="TRANSMEMBRANE PROTEIN 19"/>
    <property type="match status" value="1"/>
</dbReference>
<feature type="transmembrane region" description="Helical" evidence="6">
    <location>
        <begin position="64"/>
        <end position="88"/>
    </location>
</feature>
<comment type="similarity">
    <text evidence="2">Belongs to the TMEM19 family.</text>
</comment>
<keyword evidence="4 6" id="KW-1133">Transmembrane helix</keyword>
<evidence type="ECO:0000256" key="6">
    <source>
        <dbReference type="SAM" id="Phobius"/>
    </source>
</evidence>
<feature type="transmembrane region" description="Helical" evidence="6">
    <location>
        <begin position="30"/>
        <end position="52"/>
    </location>
</feature>
<feature type="transmembrane region" description="Helical" evidence="6">
    <location>
        <begin position="177"/>
        <end position="200"/>
    </location>
</feature>
<feature type="transmembrane region" description="Helical" evidence="6">
    <location>
        <begin position="253"/>
        <end position="273"/>
    </location>
</feature>
<dbReference type="Pfam" id="PF01940">
    <property type="entry name" value="DUF92"/>
    <property type="match status" value="1"/>
</dbReference>
<dbReference type="GO" id="GO:0016020">
    <property type="term" value="C:membrane"/>
    <property type="evidence" value="ECO:0007669"/>
    <property type="project" value="UniProtKB-SubCell"/>
</dbReference>
<accession>A0A9X2L188</accession>
<proteinExistence type="inferred from homology"/>
<sequence>MLDRWVNIFFSLALVFVFILFGDSQQHNQILFGLFLAALLSITAFILNWLTIDGASSATIFGGFAYGLGGLAGAAVVLAFFISGSVLSKDLISREGFLEKKFRRNGKQVWSNGFWFVLWILIWFLTDVDAFLIGAVTSIATAASDTWATEIGENRLKGKTRLITTGEKVQPGTDGGISFYGTVAALTGAAFIAAVFWFFAIDAMLSTILIIAITGFFGSLIDSYIGARFQNVAYSLSGLSSIGLENMYVSNNFVNWISAGLASVISLILILIIGV</sequence>
<protein>
    <submittedName>
        <fullName evidence="7">DUF92 domain-containing protein</fullName>
    </submittedName>
</protein>
<dbReference type="RefSeq" id="WP_255132560.1">
    <property type="nucleotide sequence ID" value="NZ_JANDBC010000001.1"/>
</dbReference>
<keyword evidence="8" id="KW-1185">Reference proteome</keyword>
<feature type="transmembrane region" description="Helical" evidence="6">
    <location>
        <begin position="207"/>
        <end position="227"/>
    </location>
</feature>
<keyword evidence="3 6" id="KW-0812">Transmembrane</keyword>
<dbReference type="InterPro" id="IPR002794">
    <property type="entry name" value="DUF92_TMEM19"/>
</dbReference>
<name>A0A9X2L188_9BACT</name>
<dbReference type="AlphaFoldDB" id="A0A9X2L188"/>
<evidence type="ECO:0000256" key="2">
    <source>
        <dbReference type="ARBA" id="ARBA00009012"/>
    </source>
</evidence>
<feature type="transmembrane region" description="Helical" evidence="6">
    <location>
        <begin position="6"/>
        <end position="23"/>
    </location>
</feature>
<feature type="transmembrane region" description="Helical" evidence="6">
    <location>
        <begin position="109"/>
        <end position="126"/>
    </location>
</feature>
<reference evidence="7" key="1">
    <citation type="submission" date="2022-06" db="EMBL/GenBank/DDBJ databases">
        <title>Gracilimonas sp. CAU 1638 isolated from sea sediment.</title>
        <authorList>
            <person name="Kim W."/>
        </authorList>
    </citation>
    <scope>NUCLEOTIDE SEQUENCE</scope>
    <source>
        <strain evidence="7">CAU 1638</strain>
    </source>
</reference>
<evidence type="ECO:0000256" key="1">
    <source>
        <dbReference type="ARBA" id="ARBA00004141"/>
    </source>
</evidence>
<dbReference type="Proteomes" id="UP001139125">
    <property type="component" value="Unassembled WGS sequence"/>
</dbReference>
<gene>
    <name evidence="7" type="ORF">NM125_02560</name>
</gene>
<dbReference type="PANTHER" id="PTHR13353">
    <property type="entry name" value="TRANSMEMBRANE PROTEIN 19"/>
    <property type="match status" value="1"/>
</dbReference>
<evidence type="ECO:0000256" key="5">
    <source>
        <dbReference type="ARBA" id="ARBA00023136"/>
    </source>
</evidence>
<keyword evidence="5 6" id="KW-0472">Membrane</keyword>
<organism evidence="7 8">
    <name type="scientific">Gracilimonas sediminicola</name>
    <dbReference type="NCBI Taxonomy" id="2952158"/>
    <lineage>
        <taxon>Bacteria</taxon>
        <taxon>Pseudomonadati</taxon>
        <taxon>Balneolota</taxon>
        <taxon>Balneolia</taxon>
        <taxon>Balneolales</taxon>
        <taxon>Balneolaceae</taxon>
        <taxon>Gracilimonas</taxon>
    </lineage>
</organism>
<comment type="subcellular location">
    <subcellularLocation>
        <location evidence="1">Membrane</location>
        <topology evidence="1">Multi-pass membrane protein</topology>
    </subcellularLocation>
</comment>
<evidence type="ECO:0000256" key="3">
    <source>
        <dbReference type="ARBA" id="ARBA00022692"/>
    </source>
</evidence>
<comment type="caution">
    <text evidence="7">The sequence shown here is derived from an EMBL/GenBank/DDBJ whole genome shotgun (WGS) entry which is preliminary data.</text>
</comment>